<reference evidence="2" key="1">
    <citation type="submission" date="2023-08" db="EMBL/GenBank/DDBJ databases">
        <authorList>
            <person name="Alioto T."/>
            <person name="Alioto T."/>
            <person name="Gomez Garrido J."/>
        </authorList>
    </citation>
    <scope>NUCLEOTIDE SEQUENCE</scope>
</reference>
<organism evidence="2 3">
    <name type="scientific">Octopus vulgaris</name>
    <name type="common">Common octopus</name>
    <dbReference type="NCBI Taxonomy" id="6645"/>
    <lineage>
        <taxon>Eukaryota</taxon>
        <taxon>Metazoa</taxon>
        <taxon>Spiralia</taxon>
        <taxon>Lophotrochozoa</taxon>
        <taxon>Mollusca</taxon>
        <taxon>Cephalopoda</taxon>
        <taxon>Coleoidea</taxon>
        <taxon>Octopodiformes</taxon>
        <taxon>Octopoda</taxon>
        <taxon>Incirrata</taxon>
        <taxon>Octopodidae</taxon>
        <taxon>Octopus</taxon>
    </lineage>
</organism>
<evidence type="ECO:0000313" key="3">
    <source>
        <dbReference type="Proteomes" id="UP001162480"/>
    </source>
</evidence>
<keyword evidence="3" id="KW-1185">Reference proteome</keyword>
<evidence type="ECO:0000313" key="2">
    <source>
        <dbReference type="EMBL" id="CAI9730538.1"/>
    </source>
</evidence>
<dbReference type="EMBL" id="OX597824">
    <property type="protein sequence ID" value="CAI9730538.1"/>
    <property type="molecule type" value="Genomic_DNA"/>
</dbReference>
<feature type="transmembrane region" description="Helical" evidence="1">
    <location>
        <begin position="44"/>
        <end position="64"/>
    </location>
</feature>
<gene>
    <name evidence="2" type="ORF">OCTVUL_1B030697</name>
</gene>
<sequence>MSTRSASGTGTSSGAEKYLGKLGVVMVVGVGGAIVESADADDDGAAAVVAGVLVAVVSVGRSGVRLSFSFSLGQETFKCSNQLL</sequence>
<keyword evidence="1" id="KW-0812">Transmembrane</keyword>
<name>A0AA36FDC4_OCTVU</name>
<feature type="transmembrane region" description="Helical" evidence="1">
    <location>
        <begin position="18"/>
        <end position="38"/>
    </location>
</feature>
<dbReference type="AlphaFoldDB" id="A0AA36FDC4"/>
<accession>A0AA36FDC4</accession>
<keyword evidence="1" id="KW-1133">Transmembrane helix</keyword>
<protein>
    <submittedName>
        <fullName evidence="2">Uncharacterized protein</fullName>
    </submittedName>
</protein>
<evidence type="ECO:0000256" key="1">
    <source>
        <dbReference type="SAM" id="Phobius"/>
    </source>
</evidence>
<proteinExistence type="predicted"/>
<dbReference type="Proteomes" id="UP001162480">
    <property type="component" value="Chromosome 11"/>
</dbReference>
<keyword evidence="1" id="KW-0472">Membrane</keyword>